<dbReference type="Pfam" id="PF04542">
    <property type="entry name" value="Sigma70_r2"/>
    <property type="match status" value="1"/>
</dbReference>
<keyword evidence="5" id="KW-0804">Transcription</keyword>
<dbReference type="RefSeq" id="WP_129892149.1">
    <property type="nucleotide sequence ID" value="NZ_CP035758.1"/>
</dbReference>
<evidence type="ECO:0000256" key="4">
    <source>
        <dbReference type="ARBA" id="ARBA00023125"/>
    </source>
</evidence>
<dbReference type="PANTHER" id="PTHR43133:SF8">
    <property type="entry name" value="RNA POLYMERASE SIGMA FACTOR HI_1459-RELATED"/>
    <property type="match status" value="1"/>
</dbReference>
<feature type="domain" description="RNA polymerase sigma factor 70 region 4 type 2" evidence="7">
    <location>
        <begin position="149"/>
        <end position="200"/>
    </location>
</feature>
<evidence type="ECO:0000256" key="1">
    <source>
        <dbReference type="ARBA" id="ARBA00010641"/>
    </source>
</evidence>
<dbReference type="EMBL" id="CP035758">
    <property type="protein sequence ID" value="QBD81087.1"/>
    <property type="molecule type" value="Genomic_DNA"/>
</dbReference>
<dbReference type="SUPFAM" id="SSF88946">
    <property type="entry name" value="Sigma2 domain of RNA polymerase sigma factors"/>
    <property type="match status" value="1"/>
</dbReference>
<dbReference type="InterPro" id="IPR014284">
    <property type="entry name" value="RNA_pol_sigma-70_dom"/>
</dbReference>
<evidence type="ECO:0000313" key="8">
    <source>
        <dbReference type="EMBL" id="QBD81087.1"/>
    </source>
</evidence>
<dbReference type="Gene3D" id="1.10.1740.10">
    <property type="match status" value="1"/>
</dbReference>
<gene>
    <name evidence="8" type="ORF">EPA93_36000</name>
</gene>
<keyword evidence="2" id="KW-0805">Transcription regulation</keyword>
<reference evidence="8 9" key="1">
    <citation type="submission" date="2019-01" db="EMBL/GenBank/DDBJ databases">
        <title>Ktedonosporobacter rubrisoli SCAWS-G2.</title>
        <authorList>
            <person name="Huang Y."/>
            <person name="Yan B."/>
        </authorList>
    </citation>
    <scope>NUCLEOTIDE SEQUENCE [LARGE SCALE GENOMIC DNA]</scope>
    <source>
        <strain evidence="8 9">SCAWS-G2</strain>
    </source>
</reference>
<comment type="similarity">
    <text evidence="1">Belongs to the sigma-70 factor family. ECF subfamily.</text>
</comment>
<dbReference type="OrthoDB" id="146184at2"/>
<evidence type="ECO:0000256" key="5">
    <source>
        <dbReference type="ARBA" id="ARBA00023163"/>
    </source>
</evidence>
<dbReference type="InterPro" id="IPR039425">
    <property type="entry name" value="RNA_pol_sigma-70-like"/>
</dbReference>
<dbReference type="Gene3D" id="1.10.10.10">
    <property type="entry name" value="Winged helix-like DNA-binding domain superfamily/Winged helix DNA-binding domain"/>
    <property type="match status" value="1"/>
</dbReference>
<dbReference type="PANTHER" id="PTHR43133">
    <property type="entry name" value="RNA POLYMERASE ECF-TYPE SIGMA FACTO"/>
    <property type="match status" value="1"/>
</dbReference>
<keyword evidence="4" id="KW-0238">DNA-binding</keyword>
<name>A0A4P6JZ76_KTERU</name>
<sequence>MVLPLYEETVILPPTKPGKTSGHSLDTRFPAERAWLVQKCAGIVGNADAAEDLAQETLLEAWRSRQKWHDSESEKPQSLRRWLAAIAHNICLRWLREDHHERAHRMLQAPWTAADGNSLEQDEWSMDKVAASDTYEVEMELERVELSALLSQALAYVSEPLRAALVARYLQGATHEEITQQLQVSEATLVQRIYRGKQALREICATHLRQELASYGIYPPGMQPVAEVTRLWCPWCGNDHLVLHEDMSAGKRSFRCRGCHILLGEEETPVLGKRSVVTQPDALSC</sequence>
<dbReference type="Pfam" id="PF08281">
    <property type="entry name" value="Sigma70_r4_2"/>
    <property type="match status" value="1"/>
</dbReference>
<dbReference type="SUPFAM" id="SSF88659">
    <property type="entry name" value="Sigma3 and sigma4 domains of RNA polymerase sigma factors"/>
    <property type="match status" value="1"/>
</dbReference>
<dbReference type="InterPro" id="IPR013324">
    <property type="entry name" value="RNA_pol_sigma_r3/r4-like"/>
</dbReference>
<dbReference type="KEGG" id="kbs:EPA93_36000"/>
<dbReference type="InterPro" id="IPR036388">
    <property type="entry name" value="WH-like_DNA-bd_sf"/>
</dbReference>
<dbReference type="InterPro" id="IPR013325">
    <property type="entry name" value="RNA_pol_sigma_r2"/>
</dbReference>
<dbReference type="GO" id="GO:0016987">
    <property type="term" value="F:sigma factor activity"/>
    <property type="evidence" value="ECO:0007669"/>
    <property type="project" value="UniProtKB-KW"/>
</dbReference>
<protein>
    <submittedName>
        <fullName evidence="8">RNA polymerase sigma factor</fullName>
    </submittedName>
</protein>
<organism evidence="8 9">
    <name type="scientific">Ktedonosporobacter rubrisoli</name>
    <dbReference type="NCBI Taxonomy" id="2509675"/>
    <lineage>
        <taxon>Bacteria</taxon>
        <taxon>Bacillati</taxon>
        <taxon>Chloroflexota</taxon>
        <taxon>Ktedonobacteria</taxon>
        <taxon>Ktedonobacterales</taxon>
        <taxon>Ktedonosporobacteraceae</taxon>
        <taxon>Ktedonosporobacter</taxon>
    </lineage>
</organism>
<evidence type="ECO:0000259" key="7">
    <source>
        <dbReference type="Pfam" id="PF08281"/>
    </source>
</evidence>
<evidence type="ECO:0000256" key="3">
    <source>
        <dbReference type="ARBA" id="ARBA00023082"/>
    </source>
</evidence>
<dbReference type="GO" id="GO:0003677">
    <property type="term" value="F:DNA binding"/>
    <property type="evidence" value="ECO:0007669"/>
    <property type="project" value="UniProtKB-KW"/>
</dbReference>
<dbReference type="AlphaFoldDB" id="A0A4P6JZ76"/>
<evidence type="ECO:0000259" key="6">
    <source>
        <dbReference type="Pfam" id="PF04542"/>
    </source>
</evidence>
<accession>A0A4P6JZ76</accession>
<dbReference type="NCBIfam" id="TIGR02937">
    <property type="entry name" value="sigma70-ECF"/>
    <property type="match status" value="1"/>
</dbReference>
<dbReference type="Proteomes" id="UP000290365">
    <property type="component" value="Chromosome"/>
</dbReference>
<dbReference type="InterPro" id="IPR013249">
    <property type="entry name" value="RNA_pol_sigma70_r4_t2"/>
</dbReference>
<dbReference type="InterPro" id="IPR007627">
    <property type="entry name" value="RNA_pol_sigma70_r2"/>
</dbReference>
<keyword evidence="3" id="KW-0731">Sigma factor</keyword>
<evidence type="ECO:0000256" key="2">
    <source>
        <dbReference type="ARBA" id="ARBA00023015"/>
    </source>
</evidence>
<dbReference type="GO" id="GO:0006352">
    <property type="term" value="P:DNA-templated transcription initiation"/>
    <property type="evidence" value="ECO:0007669"/>
    <property type="project" value="InterPro"/>
</dbReference>
<feature type="domain" description="RNA polymerase sigma-70 region 2" evidence="6">
    <location>
        <begin position="33"/>
        <end position="97"/>
    </location>
</feature>
<keyword evidence="9" id="KW-1185">Reference proteome</keyword>
<proteinExistence type="inferred from homology"/>
<evidence type="ECO:0000313" key="9">
    <source>
        <dbReference type="Proteomes" id="UP000290365"/>
    </source>
</evidence>